<dbReference type="GO" id="GO:0004553">
    <property type="term" value="F:hydrolase activity, hydrolyzing O-glycosyl compounds"/>
    <property type="evidence" value="ECO:0007669"/>
    <property type="project" value="InterPro"/>
</dbReference>
<dbReference type="Pfam" id="PF21365">
    <property type="entry name" value="Glyco_hydro_31_3rd"/>
    <property type="match status" value="1"/>
</dbReference>
<comment type="similarity">
    <text evidence="1">Belongs to the glycosyl hydrolase 31 family.</text>
</comment>
<dbReference type="InterPro" id="IPR030458">
    <property type="entry name" value="Glyco_hydro_31_AS"/>
</dbReference>
<evidence type="ECO:0000313" key="9">
    <source>
        <dbReference type="EMBL" id="GAC71702.1"/>
    </source>
</evidence>
<keyword evidence="3" id="KW-0378">Hydrolase</keyword>
<gene>
    <name evidence="9" type="ORF">PANT_5d00026</name>
</gene>
<dbReference type="InterPro" id="IPR013780">
    <property type="entry name" value="Glyco_hydro_b"/>
</dbReference>
<evidence type="ECO:0000313" key="10">
    <source>
        <dbReference type="Proteomes" id="UP000011976"/>
    </source>
</evidence>
<evidence type="ECO:0000256" key="2">
    <source>
        <dbReference type="ARBA" id="ARBA00022729"/>
    </source>
</evidence>
<evidence type="ECO:0000256" key="3">
    <source>
        <dbReference type="ARBA" id="ARBA00022801"/>
    </source>
</evidence>
<feature type="domain" description="Glycosyl hydrolase family 31 C-terminal" evidence="8">
    <location>
        <begin position="1132"/>
        <end position="1222"/>
    </location>
</feature>
<dbReference type="CDD" id="cd14752">
    <property type="entry name" value="GH31_N"/>
    <property type="match status" value="1"/>
</dbReference>
<dbReference type="PROSITE" id="PS00707">
    <property type="entry name" value="GLYCOSYL_HYDROL_F31_2"/>
    <property type="match status" value="1"/>
</dbReference>
<protein>
    <submittedName>
        <fullName evidence="9">Ca2+-binding protein</fullName>
    </submittedName>
</protein>
<evidence type="ECO:0000256" key="1">
    <source>
        <dbReference type="ARBA" id="ARBA00007806"/>
    </source>
</evidence>
<dbReference type="InterPro" id="IPR000322">
    <property type="entry name" value="Glyco_hydro_31_TIM"/>
</dbReference>
<feature type="compositionally biased region" description="Polar residues" evidence="6">
    <location>
        <begin position="98"/>
        <end position="113"/>
    </location>
</feature>
<name>M9MCG2_PSEA3</name>
<feature type="domain" description="Glycoside hydrolase family 31 TIM barrel" evidence="7">
    <location>
        <begin position="658"/>
        <end position="1123"/>
    </location>
</feature>
<feature type="compositionally biased region" description="Low complexity" evidence="6">
    <location>
        <begin position="233"/>
        <end position="247"/>
    </location>
</feature>
<dbReference type="Gene3D" id="3.20.20.80">
    <property type="entry name" value="Glycosidases"/>
    <property type="match status" value="2"/>
</dbReference>
<dbReference type="SUPFAM" id="SSF74650">
    <property type="entry name" value="Galactose mutarotase-like"/>
    <property type="match status" value="1"/>
</dbReference>
<dbReference type="InterPro" id="IPR048395">
    <property type="entry name" value="Glyco_hydro_31_C"/>
</dbReference>
<dbReference type="PROSITE" id="PS00129">
    <property type="entry name" value="GLYCOSYL_HYDROL_F31_1"/>
    <property type="match status" value="1"/>
</dbReference>
<dbReference type="EMBL" id="DF196771">
    <property type="protein sequence ID" value="GAC71702.1"/>
    <property type="molecule type" value="Genomic_DNA"/>
</dbReference>
<feature type="region of interest" description="Disordered" evidence="6">
    <location>
        <begin position="81"/>
        <end position="113"/>
    </location>
</feature>
<dbReference type="InterPro" id="IPR030459">
    <property type="entry name" value="Glyco_hydro_31_CS"/>
</dbReference>
<dbReference type="STRING" id="1151754.M9MCG2"/>
<evidence type="ECO:0000259" key="7">
    <source>
        <dbReference type="Pfam" id="PF01055"/>
    </source>
</evidence>
<evidence type="ECO:0000256" key="4">
    <source>
        <dbReference type="ARBA" id="ARBA00023180"/>
    </source>
</evidence>
<reference evidence="10" key="1">
    <citation type="journal article" date="2013" name="Genome Announc.">
        <title>Genome sequence of the basidiomycetous yeast Pseudozyma antarctica T-34, a producer of the glycolipid biosurfactants mannosylerythritol lipids.</title>
        <authorList>
            <person name="Morita T."/>
            <person name="Koike H."/>
            <person name="Koyama Y."/>
            <person name="Hagiwara H."/>
            <person name="Ito E."/>
            <person name="Fukuoka T."/>
            <person name="Imura T."/>
            <person name="Machida M."/>
            <person name="Kitamoto D."/>
        </authorList>
    </citation>
    <scope>NUCLEOTIDE SEQUENCE [LARGE SCALE GENOMIC DNA]</scope>
    <source>
        <strain evidence="10">T-34</strain>
    </source>
</reference>
<dbReference type="Proteomes" id="UP000011976">
    <property type="component" value="Unassembled WGS sequence"/>
</dbReference>
<dbReference type="SUPFAM" id="SSF51445">
    <property type="entry name" value="(Trans)glycosidases"/>
    <property type="match status" value="1"/>
</dbReference>
<dbReference type="Pfam" id="PF01055">
    <property type="entry name" value="Glyco_hydro_31_2nd"/>
    <property type="match status" value="1"/>
</dbReference>
<accession>M9MCG2</accession>
<dbReference type="OrthoDB" id="5839090at2759"/>
<evidence type="ECO:0000259" key="8">
    <source>
        <dbReference type="Pfam" id="PF21365"/>
    </source>
</evidence>
<keyword evidence="4" id="KW-0325">Glycoprotein</keyword>
<dbReference type="GO" id="GO:0030246">
    <property type="term" value="F:carbohydrate binding"/>
    <property type="evidence" value="ECO:0007669"/>
    <property type="project" value="InterPro"/>
</dbReference>
<dbReference type="InterPro" id="IPR011013">
    <property type="entry name" value="Gal_mutarotase_sf_dom"/>
</dbReference>
<organism evidence="9 10">
    <name type="scientific">Pseudozyma antarctica (strain T-34)</name>
    <name type="common">Yeast</name>
    <name type="synonym">Candida antarctica</name>
    <dbReference type="NCBI Taxonomy" id="1151754"/>
    <lineage>
        <taxon>Eukaryota</taxon>
        <taxon>Fungi</taxon>
        <taxon>Dikarya</taxon>
        <taxon>Basidiomycota</taxon>
        <taxon>Ustilaginomycotina</taxon>
        <taxon>Ustilaginomycetes</taxon>
        <taxon>Ustilaginales</taxon>
        <taxon>Ustilaginaceae</taxon>
        <taxon>Moesziomyces</taxon>
    </lineage>
</organism>
<feature type="region of interest" description="Disordered" evidence="6">
    <location>
        <begin position="230"/>
        <end position="265"/>
    </location>
</feature>
<dbReference type="CDD" id="cd06602">
    <property type="entry name" value="GH31_MGAM_SI_GAA"/>
    <property type="match status" value="1"/>
</dbReference>
<dbReference type="PANTHER" id="PTHR22762:SF133">
    <property type="entry name" value="P-TYPE DOMAIN-CONTAINING PROTEIN"/>
    <property type="match status" value="1"/>
</dbReference>
<sequence length="1347" mass="147984">MTNGLVGALGGLRGFASGFACPPHLATNCRGSLGAFSVRLPVIPRCEAAVRSVPVPAQPSEEREAACYPLPVLHLALARNRSGQPAPPKQRGPGPSFTEENLSEISPVPSSRLNGFRRAPQLFRPRQPSVTTTRFVLLFSAAKYGDKVCIRLCRSAAHCFPCSLCTSSPSLVRVSVRLAKRQPRLTSPRIAVPRKLARSLQHAAATAATLCPADPVPHISAIRRLVGRPVSPAAASSRRGGKDSSSSQREKKNLAEQPGTDACIAGVVEPPPPAAIPEPYIEAHLRAICTLSPHHPPQDHPLPPSCIDLLKMRSIKTASLTPLLAGLLATLSSIAALPSSVWEHQLETNILQARADSNGSTIAPSFDVTKCPGYQIVGEPKQSQHGFTAQLALAGEACNAYGVDIANLTLSVVYEKKHQLHVHVYDSDKQQYQLPNGLIFDRPSDSPDEVQDASTADDSDLVFHHTAENGTQAEGSAWAFWIARKDSGDVIFDTRPNNIPTYDSGINNVSADTKRNSTAMPKHEMVFENQYLQLSSALPEGANIYGLGEYVTGSFRRDPDETLQPFFTLDAGTPVDSNMYGYHPIYTEARRGSDDKLRTHSVYLQNTAGMDVLLRKGVIQYRAIGGTLDFRFFSGDSTEGKNSPNTAIQQYVNFIGNPVMHPYWSYGFHLCRWGYNNVSDTQKIVDAMREADIPLEVQWNDIDYMQNFRDFTTDPERFPKDEFAAMIKGLRDNHQHYIPIIDMAIPKAPTNDSDTFYPGTRGDELDVFVKNRNGTEYIGEVWPGYTSFVDQQAQNAAKWWTEAIRNFSEIVDFSGIWLDMNEPSSFVVGNAAGAETNLSDTPAYTAATSVTGWPQGYNNLTWGNSGNITVNGTYTFQQGPVQNNDAMQRRAVVVSREHDVITKRAEGDGKYGPNDPDYQYANASQRYLSNPPYAIHNGIHSSEMPLNVNLDKKTIAMDAVGVDGQRAFYDVHNLDGTLEEQHFYNALRQIRPDERPFLISRSTYPGAGKFTGHWLGDNYALWTILPGEEAYKAGAGMAQSIDGVLQFQIFGIHLIGADICGFNRNSDEELCNRWMMLGAFLPFMRNHNTIGAIAQEPFRWDSVANASRIAIGKRYEILPSLYSHMGKASASGEPAVRALWYEFPEVFEQTKDYAHQFLFGDDLLVSPTLEPNVTEIKALFPNAGGKWRNIFTYETLDVEYNKNVTVPAPLSTINVHLRPGSALLTHSNPAYTVYETAQSPYGLIVNLDDNASANQTFYLDDGTSPAPTPNSTLSISATEGMVKGSIDGEFKVSQPLSYVVVLDVRTKPNQVQVGGSDAQFTYNDAIGALNITMASADLNGEWSVNWS</sequence>
<dbReference type="Gene3D" id="2.60.40.1180">
    <property type="entry name" value="Golgi alpha-mannosidase II"/>
    <property type="match status" value="2"/>
</dbReference>
<proteinExistence type="inferred from homology"/>
<dbReference type="Gene3D" id="2.60.40.1760">
    <property type="entry name" value="glycosyl hydrolase (family 31)"/>
    <property type="match status" value="1"/>
</dbReference>
<dbReference type="GO" id="GO:0005975">
    <property type="term" value="P:carbohydrate metabolic process"/>
    <property type="evidence" value="ECO:0007669"/>
    <property type="project" value="InterPro"/>
</dbReference>
<dbReference type="SUPFAM" id="SSF51011">
    <property type="entry name" value="Glycosyl hydrolase domain"/>
    <property type="match status" value="1"/>
</dbReference>
<dbReference type="PANTHER" id="PTHR22762">
    <property type="entry name" value="ALPHA-GLUCOSIDASE"/>
    <property type="match status" value="1"/>
</dbReference>
<evidence type="ECO:0000256" key="6">
    <source>
        <dbReference type="SAM" id="MobiDB-lite"/>
    </source>
</evidence>
<dbReference type="InterPro" id="IPR017853">
    <property type="entry name" value="GH"/>
</dbReference>
<keyword evidence="2" id="KW-0732">Signal</keyword>
<evidence type="ECO:0000256" key="5">
    <source>
        <dbReference type="ARBA" id="ARBA00023295"/>
    </source>
</evidence>
<keyword evidence="5" id="KW-0326">Glycosidase</keyword>